<proteinExistence type="predicted"/>
<dbReference type="EMBL" id="JANAVB010008999">
    <property type="protein sequence ID" value="KAJ6840965.1"/>
    <property type="molecule type" value="Genomic_DNA"/>
</dbReference>
<organism evidence="1 2">
    <name type="scientific">Iris pallida</name>
    <name type="common">Sweet iris</name>
    <dbReference type="NCBI Taxonomy" id="29817"/>
    <lineage>
        <taxon>Eukaryota</taxon>
        <taxon>Viridiplantae</taxon>
        <taxon>Streptophyta</taxon>
        <taxon>Embryophyta</taxon>
        <taxon>Tracheophyta</taxon>
        <taxon>Spermatophyta</taxon>
        <taxon>Magnoliopsida</taxon>
        <taxon>Liliopsida</taxon>
        <taxon>Asparagales</taxon>
        <taxon>Iridaceae</taxon>
        <taxon>Iridoideae</taxon>
        <taxon>Irideae</taxon>
        <taxon>Iris</taxon>
    </lineage>
</organism>
<dbReference type="AlphaFoldDB" id="A0AAX6HKV1"/>
<protein>
    <submittedName>
        <fullName evidence="1">Transcription factor bHLH129-like</fullName>
    </submittedName>
</protein>
<comment type="caution">
    <text evidence="1">The sequence shown here is derived from an EMBL/GenBank/DDBJ whole genome shotgun (WGS) entry which is preliminary data.</text>
</comment>
<reference evidence="1" key="2">
    <citation type="submission" date="2023-04" db="EMBL/GenBank/DDBJ databases">
        <authorList>
            <person name="Bruccoleri R.E."/>
            <person name="Oakeley E.J."/>
            <person name="Faust A.-M."/>
            <person name="Dessus-Babus S."/>
            <person name="Altorfer M."/>
            <person name="Burckhardt D."/>
            <person name="Oertli M."/>
            <person name="Naumann U."/>
            <person name="Petersen F."/>
            <person name="Wong J."/>
        </authorList>
    </citation>
    <scope>NUCLEOTIDE SEQUENCE</scope>
    <source>
        <strain evidence="1">GSM-AAB239-AS_SAM_17_03QT</strain>
        <tissue evidence="1">Leaf</tissue>
    </source>
</reference>
<reference evidence="1" key="1">
    <citation type="journal article" date="2023" name="GigaByte">
        <title>Genome assembly of the bearded iris, Iris pallida Lam.</title>
        <authorList>
            <person name="Bruccoleri R.E."/>
            <person name="Oakeley E.J."/>
            <person name="Faust A.M.E."/>
            <person name="Altorfer M."/>
            <person name="Dessus-Babus S."/>
            <person name="Burckhardt D."/>
            <person name="Oertli M."/>
            <person name="Naumann U."/>
            <person name="Petersen F."/>
            <person name="Wong J."/>
        </authorList>
    </citation>
    <scope>NUCLEOTIDE SEQUENCE</scope>
    <source>
        <strain evidence="1">GSM-AAB239-AS_SAM_17_03QT</strain>
    </source>
</reference>
<evidence type="ECO:0000313" key="1">
    <source>
        <dbReference type="EMBL" id="KAJ6840965.1"/>
    </source>
</evidence>
<accession>A0AAX6HKV1</accession>
<dbReference type="Proteomes" id="UP001140949">
    <property type="component" value="Unassembled WGS sequence"/>
</dbReference>
<sequence length="131" mass="14926">MRQVEMLDNPTSPLISRSALGMTPTQFPSLLHQIKEQEIATRTYLTVLATSVSRSKPNCQNLLSWKVYEVSATPIFSKEAKMAEEGARTMYVLRTKTLRKRRLPKNPTNFKEEGILNMKDAIWLLAQSQEG</sequence>
<gene>
    <name evidence="1" type="ORF">M6B38_308855</name>
</gene>
<name>A0AAX6HKV1_IRIPA</name>
<evidence type="ECO:0000313" key="2">
    <source>
        <dbReference type="Proteomes" id="UP001140949"/>
    </source>
</evidence>
<keyword evidence="2" id="KW-1185">Reference proteome</keyword>